<accession>A0A369J491</accession>
<dbReference type="OrthoDB" id="3238562at2759"/>
<comment type="caution">
    <text evidence="1">The sequence shown here is derived from an EMBL/GenBank/DDBJ whole genome shotgun (WGS) entry which is preliminary data.</text>
</comment>
<dbReference type="PROSITE" id="PS51257">
    <property type="entry name" value="PROKAR_LIPOPROTEIN"/>
    <property type="match status" value="1"/>
</dbReference>
<dbReference type="EMBL" id="LUEZ02000100">
    <property type="protein sequence ID" value="RDB14523.1"/>
    <property type="molecule type" value="Genomic_DNA"/>
</dbReference>
<evidence type="ECO:0000313" key="2">
    <source>
        <dbReference type="Proteomes" id="UP000076154"/>
    </source>
</evidence>
<protein>
    <submittedName>
        <fullName evidence="1">Uncharacterized protein</fullName>
    </submittedName>
</protein>
<dbReference type="InterPro" id="IPR015943">
    <property type="entry name" value="WD40/YVTN_repeat-like_dom_sf"/>
</dbReference>
<dbReference type="AlphaFoldDB" id="A0A369J491"/>
<evidence type="ECO:0000313" key="1">
    <source>
        <dbReference type="EMBL" id="RDB14523.1"/>
    </source>
</evidence>
<proteinExistence type="predicted"/>
<dbReference type="Gene3D" id="2.130.10.10">
    <property type="entry name" value="YVTN repeat-like/Quinoprotein amine dehydrogenase"/>
    <property type="match status" value="1"/>
</dbReference>
<keyword evidence="2" id="KW-1185">Reference proteome</keyword>
<dbReference type="SUPFAM" id="SSF50978">
    <property type="entry name" value="WD40 repeat-like"/>
    <property type="match status" value="1"/>
</dbReference>
<dbReference type="InParanoid" id="A0A369J491"/>
<name>A0A369J491_HYPMA</name>
<dbReference type="InterPro" id="IPR036322">
    <property type="entry name" value="WD40_repeat_dom_sf"/>
</dbReference>
<gene>
    <name evidence="1" type="ORF">Hypma_016624</name>
</gene>
<reference evidence="1" key="1">
    <citation type="submission" date="2018-04" db="EMBL/GenBank/DDBJ databases">
        <title>Whole genome sequencing of Hypsizygus marmoreus.</title>
        <authorList>
            <person name="Choi I.-G."/>
            <person name="Min B."/>
            <person name="Kim J.-G."/>
            <person name="Kim S."/>
            <person name="Oh Y.-L."/>
            <person name="Kong W.-S."/>
            <person name="Park H."/>
            <person name="Jeong J."/>
            <person name="Song E.-S."/>
        </authorList>
    </citation>
    <scope>NUCLEOTIDE SEQUENCE [LARGE SCALE GENOMIC DNA]</scope>
    <source>
        <strain evidence="1">51987-8</strain>
    </source>
</reference>
<sequence>MSYFIKHRMYGHAAAISWITFSPTGGFIVSCGERDIHLVVNTLLIATHLFIGQDGDIFVWDTATGSEINHISSLPAAVQATWVDGDPDENDTLLACACDDGSIALWPIEMVQTPSKGTPLAPKARFVPHQGRTLSTIASHKNLLATAAGGEVHMYKSVSVGMARLASHFSGTSVSHLSFSTNGATVNISYMYEKTLLEVEALSGKERRRLLLRDTIGLAMLSNSGEKLVIYNTKTGLDVVDLPRFELTELSLQMPVSTRPTICGAFCDTHTLVIHDEDQIMYLWDSSTGILGQIIRSIHGTHYKINSGKYLKCSSMSRMLKCANSRASRHNQVREDVLLWVWRRQLERVRVPSRSLPTAYISGHRETYACRRRLFSTKPQSIYLRVPARWQKGKVSPREQSFYPMFDWRHPDVGILKDNVVLDEYFPHTIARIIDQVSNGGESGDASTSTFETSQKYAVVIITAIRSAAGGSERQLDIGRQSPVLGGGKDCNETPHSTRELPLLFLRVFLNRTAIEIPGSDGTAEVPDVKKEMLDGEIIRDLDPAVSIGGEVSGDLNTHSAHRCPKLDVNTSTCVNPINRYSKRAVKVKEDSVMPSLNLSEHSDSKNDVQKNAEVTRTCAMLVLWIVVSMVLTTFVVDA</sequence>
<dbReference type="Proteomes" id="UP000076154">
    <property type="component" value="Unassembled WGS sequence"/>
</dbReference>
<organism evidence="1 2">
    <name type="scientific">Hypsizygus marmoreus</name>
    <name type="common">White beech mushroom</name>
    <name type="synonym">Agaricus marmoreus</name>
    <dbReference type="NCBI Taxonomy" id="39966"/>
    <lineage>
        <taxon>Eukaryota</taxon>
        <taxon>Fungi</taxon>
        <taxon>Dikarya</taxon>
        <taxon>Basidiomycota</taxon>
        <taxon>Agaricomycotina</taxon>
        <taxon>Agaricomycetes</taxon>
        <taxon>Agaricomycetidae</taxon>
        <taxon>Agaricales</taxon>
        <taxon>Tricholomatineae</taxon>
        <taxon>Lyophyllaceae</taxon>
        <taxon>Hypsizygus</taxon>
    </lineage>
</organism>